<dbReference type="InterPro" id="IPR013096">
    <property type="entry name" value="Cupin_2"/>
</dbReference>
<name>A0A512C3Q7_9HYPH</name>
<dbReference type="CDD" id="cd06981">
    <property type="entry name" value="cupin_reut_a1446"/>
    <property type="match status" value="1"/>
</dbReference>
<feature type="domain" description="Cupin type-2" evidence="1">
    <location>
        <begin position="51"/>
        <end position="106"/>
    </location>
</feature>
<comment type="caution">
    <text evidence="2">The sequence shown here is derived from an EMBL/GenBank/DDBJ whole genome shotgun (WGS) entry which is preliminary data.</text>
</comment>
<evidence type="ECO:0000313" key="3">
    <source>
        <dbReference type="Proteomes" id="UP000321085"/>
    </source>
</evidence>
<dbReference type="InterPro" id="IPR011051">
    <property type="entry name" value="RmlC_Cupin_sf"/>
</dbReference>
<dbReference type="RefSeq" id="WP_147023213.1">
    <property type="nucleotide sequence ID" value="NZ_BJYU01000255.1"/>
</dbReference>
<accession>A0A512C3Q7</accession>
<dbReference type="Gene3D" id="2.60.120.10">
    <property type="entry name" value="Jelly Rolls"/>
    <property type="match status" value="1"/>
</dbReference>
<dbReference type="InterPro" id="IPR014710">
    <property type="entry name" value="RmlC-like_jellyroll"/>
</dbReference>
<dbReference type="AlphaFoldDB" id="A0A512C3Q7"/>
<reference evidence="2 3" key="1">
    <citation type="submission" date="2019-07" db="EMBL/GenBank/DDBJ databases">
        <title>Whole genome shotgun sequence of Microvirga aerophila NBRC 106136.</title>
        <authorList>
            <person name="Hosoyama A."/>
            <person name="Uohara A."/>
            <person name="Ohji S."/>
            <person name="Ichikawa N."/>
        </authorList>
    </citation>
    <scope>NUCLEOTIDE SEQUENCE [LARGE SCALE GENOMIC DNA]</scope>
    <source>
        <strain evidence="2 3">NBRC 106136</strain>
    </source>
</reference>
<keyword evidence="3" id="KW-1185">Reference proteome</keyword>
<evidence type="ECO:0000313" key="2">
    <source>
        <dbReference type="EMBL" id="GEO18834.1"/>
    </source>
</evidence>
<evidence type="ECO:0000259" key="1">
    <source>
        <dbReference type="Pfam" id="PF07883"/>
    </source>
</evidence>
<protein>
    <recommendedName>
        <fullName evidence="1">Cupin type-2 domain-containing protein</fullName>
    </recommendedName>
</protein>
<organism evidence="2 3">
    <name type="scientific">Microvirga aerophila</name>
    <dbReference type="NCBI Taxonomy" id="670291"/>
    <lineage>
        <taxon>Bacteria</taxon>
        <taxon>Pseudomonadati</taxon>
        <taxon>Pseudomonadota</taxon>
        <taxon>Alphaproteobacteria</taxon>
        <taxon>Hyphomicrobiales</taxon>
        <taxon>Methylobacteriaceae</taxon>
        <taxon>Microvirga</taxon>
    </lineage>
</organism>
<dbReference type="SUPFAM" id="SSF51182">
    <property type="entry name" value="RmlC-like cupins"/>
    <property type="match status" value="1"/>
</dbReference>
<dbReference type="Proteomes" id="UP000321085">
    <property type="component" value="Unassembled WGS sequence"/>
</dbReference>
<sequence>MTAAAGNIFEHVLRDAVDEEFMELLALDGVRIERIVSTGQASPPGFWYDQAWTEWVLVLSGSAGLLFADEPMPRELTRGDYLLIPAGKRHRVEWTDAMEPTIWLAVHLGSTSLDREVGAENIASRFAIGSF</sequence>
<dbReference type="Pfam" id="PF07883">
    <property type="entry name" value="Cupin_2"/>
    <property type="match status" value="1"/>
</dbReference>
<gene>
    <name evidence="2" type="ORF">MAE02_65300</name>
</gene>
<dbReference type="EMBL" id="BJYU01000255">
    <property type="protein sequence ID" value="GEO18834.1"/>
    <property type="molecule type" value="Genomic_DNA"/>
</dbReference>
<proteinExistence type="predicted"/>